<comment type="caution">
    <text evidence="16">The sequence shown here is derived from an EMBL/GenBank/DDBJ whole genome shotgun (WGS) entry which is preliminary data.</text>
</comment>
<evidence type="ECO:0000259" key="14">
    <source>
        <dbReference type="Pfam" id="PF02852"/>
    </source>
</evidence>
<dbReference type="Proteomes" id="UP001597459">
    <property type="component" value="Unassembled WGS sequence"/>
</dbReference>
<proteinExistence type="inferred from homology"/>
<dbReference type="Pfam" id="PF02852">
    <property type="entry name" value="Pyr_redox_dim"/>
    <property type="match status" value="1"/>
</dbReference>
<dbReference type="InterPro" id="IPR050151">
    <property type="entry name" value="Class-I_Pyr_Nuc-Dis_Oxidored"/>
</dbReference>
<keyword evidence="17" id="KW-1185">Reference proteome</keyword>
<dbReference type="InterPro" id="IPR036188">
    <property type="entry name" value="FAD/NAD-bd_sf"/>
</dbReference>
<evidence type="ECO:0000256" key="7">
    <source>
        <dbReference type="ARBA" id="ARBA00022490"/>
    </source>
</evidence>
<dbReference type="NCBIfam" id="NF003585">
    <property type="entry name" value="PRK05249.1"/>
    <property type="match status" value="1"/>
</dbReference>
<sequence length="476" mass="52601">MKSYDLIVIGSGPAGEKAAVKAAYFGNTVALIEKEQAFGGAGVQTGTLPSKTLKETALYLSGIYQKGVFGIDKDLGRETGIQDFMYRKNIVVNTMDKIIKYNLEKHGVTVFQGTASFIDKNHVKISGETSETIYGKYILIATGSYPYHPKNIPFDNERIHDSDSILNIKKFPKSICVLGAGVIGCEYATIFAAMGIKTYIVNNKDEILTFLDKEISKALVTQMKKRNISILFNNSIVDYHIPDDPDQNLNLTLESGEILQVDSFLFAAGRSGNIKLLQCENAGIKTGDRETIIVNEMFQSNIPNIYAVGDTIGFPALASTSMEQGRIAVTHMFKTADLESLADIFPYGIYTIPEVSLIGLTEEKAKENGIDYNVGYSYYRDISRGMIMGYPDNGFLKLIFESKTKIVIGVHIIGHHATELIHYGMAIIREKHTLSHIIGTVFNYPTLHNLYKYASYDGLGNLAGKKIKKAGEQFIP</sequence>
<evidence type="ECO:0000256" key="12">
    <source>
        <dbReference type="ARBA" id="ARBA00023027"/>
    </source>
</evidence>
<dbReference type="InterPro" id="IPR004099">
    <property type="entry name" value="Pyr_nucl-diS_OxRdtase_dimer"/>
</dbReference>
<comment type="subcellular location">
    <subcellularLocation>
        <location evidence="3">Cytoplasm</location>
    </subcellularLocation>
</comment>
<dbReference type="PANTHER" id="PTHR22912">
    <property type="entry name" value="DISULFIDE OXIDOREDUCTASE"/>
    <property type="match status" value="1"/>
</dbReference>
<dbReference type="Gene3D" id="3.30.390.30">
    <property type="match status" value="1"/>
</dbReference>
<dbReference type="RefSeq" id="WP_378257985.1">
    <property type="nucleotide sequence ID" value="NZ_JBHSJV010000001.1"/>
</dbReference>
<dbReference type="GO" id="GO:0003957">
    <property type="term" value="F:NAD(P)+ transhydrogenase (Si-specific) activity"/>
    <property type="evidence" value="ECO:0007669"/>
    <property type="project" value="UniProtKB-EC"/>
</dbReference>
<evidence type="ECO:0000256" key="4">
    <source>
        <dbReference type="ARBA" id="ARBA00007532"/>
    </source>
</evidence>
<feature type="domain" description="FAD/NAD(P)-binding" evidence="15">
    <location>
        <begin position="4"/>
        <end position="325"/>
    </location>
</feature>
<dbReference type="PRINTS" id="PR00411">
    <property type="entry name" value="PNDRDTASEI"/>
</dbReference>
<name>A0ABW5N2P0_9FLAO</name>
<dbReference type="PRINTS" id="PR00368">
    <property type="entry name" value="FADPNR"/>
</dbReference>
<evidence type="ECO:0000256" key="2">
    <source>
        <dbReference type="ARBA" id="ARBA00002842"/>
    </source>
</evidence>
<evidence type="ECO:0000256" key="8">
    <source>
        <dbReference type="ARBA" id="ARBA00022630"/>
    </source>
</evidence>
<evidence type="ECO:0000256" key="1">
    <source>
        <dbReference type="ARBA" id="ARBA00001974"/>
    </source>
</evidence>
<dbReference type="InterPro" id="IPR001100">
    <property type="entry name" value="Pyr_nuc-diS_OxRdtase"/>
</dbReference>
<feature type="domain" description="Pyridine nucleotide-disulphide oxidoreductase dimerisation" evidence="14">
    <location>
        <begin position="346"/>
        <end position="450"/>
    </location>
</feature>
<gene>
    <name evidence="16" type="primary">sthA</name>
    <name evidence="16" type="ORF">ACFSTE_00945</name>
</gene>
<evidence type="ECO:0000313" key="17">
    <source>
        <dbReference type="Proteomes" id="UP001597459"/>
    </source>
</evidence>
<comment type="function">
    <text evidence="2">Conversion of NADPH, generated by peripheral catabolic pathways, to NADH, which can enter the respiratory chain for energy generation.</text>
</comment>
<evidence type="ECO:0000256" key="9">
    <source>
        <dbReference type="ARBA" id="ARBA00022827"/>
    </source>
</evidence>
<accession>A0ABW5N2P0</accession>
<dbReference type="Pfam" id="PF07992">
    <property type="entry name" value="Pyr_redox_2"/>
    <property type="match status" value="1"/>
</dbReference>
<dbReference type="SUPFAM" id="SSF51905">
    <property type="entry name" value="FAD/NAD(P)-binding domain"/>
    <property type="match status" value="1"/>
</dbReference>
<keyword evidence="11 16" id="KW-0560">Oxidoreductase</keyword>
<protein>
    <recommendedName>
        <fullName evidence="6">Soluble pyridine nucleotide transhydrogenase</fullName>
        <ecNumber evidence="5">1.6.1.1</ecNumber>
    </recommendedName>
    <alternativeName>
        <fullName evidence="13">NAD(P)(+) transhydrogenase [B-specific]</fullName>
    </alternativeName>
</protein>
<evidence type="ECO:0000256" key="3">
    <source>
        <dbReference type="ARBA" id="ARBA00004496"/>
    </source>
</evidence>
<evidence type="ECO:0000256" key="13">
    <source>
        <dbReference type="ARBA" id="ARBA00031183"/>
    </source>
</evidence>
<dbReference type="PIRSF" id="PIRSF000350">
    <property type="entry name" value="Mercury_reductase_MerA"/>
    <property type="match status" value="1"/>
</dbReference>
<dbReference type="InterPro" id="IPR016156">
    <property type="entry name" value="FAD/NAD-linked_Rdtase_dimer_sf"/>
</dbReference>
<dbReference type="EMBL" id="JBHULX010000001">
    <property type="protein sequence ID" value="MFD2589376.1"/>
    <property type="molecule type" value="Genomic_DNA"/>
</dbReference>
<evidence type="ECO:0000256" key="10">
    <source>
        <dbReference type="ARBA" id="ARBA00022857"/>
    </source>
</evidence>
<evidence type="ECO:0000256" key="5">
    <source>
        <dbReference type="ARBA" id="ARBA00012772"/>
    </source>
</evidence>
<evidence type="ECO:0000259" key="15">
    <source>
        <dbReference type="Pfam" id="PF07992"/>
    </source>
</evidence>
<dbReference type="EC" id="1.6.1.1" evidence="5"/>
<evidence type="ECO:0000256" key="11">
    <source>
        <dbReference type="ARBA" id="ARBA00023002"/>
    </source>
</evidence>
<keyword evidence="10" id="KW-0521">NADP</keyword>
<keyword evidence="7" id="KW-0963">Cytoplasm</keyword>
<keyword evidence="12" id="KW-0520">NAD</keyword>
<organism evidence="16 17">
    <name type="scientific">Aquimarina hainanensis</name>
    <dbReference type="NCBI Taxonomy" id="1578017"/>
    <lineage>
        <taxon>Bacteria</taxon>
        <taxon>Pseudomonadati</taxon>
        <taxon>Bacteroidota</taxon>
        <taxon>Flavobacteriia</taxon>
        <taxon>Flavobacteriales</taxon>
        <taxon>Flavobacteriaceae</taxon>
        <taxon>Aquimarina</taxon>
    </lineage>
</organism>
<dbReference type="PANTHER" id="PTHR22912:SF93">
    <property type="entry name" value="SOLUBLE PYRIDINE NUCLEOTIDE TRANSHYDROGENASE"/>
    <property type="match status" value="1"/>
</dbReference>
<reference evidence="17" key="1">
    <citation type="journal article" date="2019" name="Int. J. Syst. Evol. Microbiol.">
        <title>The Global Catalogue of Microorganisms (GCM) 10K type strain sequencing project: providing services to taxonomists for standard genome sequencing and annotation.</title>
        <authorList>
            <consortium name="The Broad Institute Genomics Platform"/>
            <consortium name="The Broad Institute Genome Sequencing Center for Infectious Disease"/>
            <person name="Wu L."/>
            <person name="Ma J."/>
        </authorList>
    </citation>
    <scope>NUCLEOTIDE SEQUENCE [LARGE SCALE GENOMIC DNA]</scope>
    <source>
        <strain evidence="17">KCTC 42423</strain>
    </source>
</reference>
<evidence type="ECO:0000313" key="16">
    <source>
        <dbReference type="EMBL" id="MFD2589376.1"/>
    </source>
</evidence>
<dbReference type="Gene3D" id="3.50.50.60">
    <property type="entry name" value="FAD/NAD(P)-binding domain"/>
    <property type="match status" value="2"/>
</dbReference>
<keyword evidence="8" id="KW-0285">Flavoprotein</keyword>
<evidence type="ECO:0000256" key="6">
    <source>
        <dbReference type="ARBA" id="ARBA00016603"/>
    </source>
</evidence>
<comment type="cofactor">
    <cofactor evidence="1">
        <name>FAD</name>
        <dbReference type="ChEBI" id="CHEBI:57692"/>
    </cofactor>
</comment>
<comment type="similarity">
    <text evidence="4">Belongs to the class-I pyridine nucleotide-disulfide oxidoreductase family.</text>
</comment>
<dbReference type="InterPro" id="IPR023753">
    <property type="entry name" value="FAD/NAD-binding_dom"/>
</dbReference>
<dbReference type="SUPFAM" id="SSF55424">
    <property type="entry name" value="FAD/NAD-linked reductases, dimerisation (C-terminal) domain"/>
    <property type="match status" value="1"/>
</dbReference>
<keyword evidence="9" id="KW-0274">FAD</keyword>